<dbReference type="RefSeq" id="WP_145416275.1">
    <property type="nucleotide sequence ID" value="NZ_CP036526.1"/>
</dbReference>
<dbReference type="EMBL" id="CP036526">
    <property type="protein sequence ID" value="QDT08793.1"/>
    <property type="molecule type" value="Genomic_DNA"/>
</dbReference>
<reference evidence="2 3" key="1">
    <citation type="submission" date="2019-02" db="EMBL/GenBank/DDBJ databases">
        <title>Deep-cultivation of Planctomycetes and their phenomic and genomic characterization uncovers novel biology.</title>
        <authorList>
            <person name="Wiegand S."/>
            <person name="Jogler M."/>
            <person name="Boedeker C."/>
            <person name="Pinto D."/>
            <person name="Vollmers J."/>
            <person name="Rivas-Marin E."/>
            <person name="Kohn T."/>
            <person name="Peeters S.H."/>
            <person name="Heuer A."/>
            <person name="Rast P."/>
            <person name="Oberbeckmann S."/>
            <person name="Bunk B."/>
            <person name="Jeske O."/>
            <person name="Meyerdierks A."/>
            <person name="Storesund J.E."/>
            <person name="Kallscheuer N."/>
            <person name="Luecker S."/>
            <person name="Lage O.M."/>
            <person name="Pohl T."/>
            <person name="Merkel B.J."/>
            <person name="Hornburger P."/>
            <person name="Mueller R.-W."/>
            <person name="Bruemmer F."/>
            <person name="Labrenz M."/>
            <person name="Spormann A.M."/>
            <person name="Op den Camp H."/>
            <person name="Overmann J."/>
            <person name="Amann R."/>
            <person name="Jetten M.S.M."/>
            <person name="Mascher T."/>
            <person name="Medema M.H."/>
            <person name="Devos D.P."/>
            <person name="Kaster A.-K."/>
            <person name="Ovreas L."/>
            <person name="Rohde M."/>
            <person name="Galperin M.Y."/>
            <person name="Jogler C."/>
        </authorList>
    </citation>
    <scope>NUCLEOTIDE SEQUENCE [LARGE SCALE GENOMIC DNA]</scope>
    <source>
        <strain evidence="2 3">K23_9</strain>
    </source>
</reference>
<organism evidence="2 3">
    <name type="scientific">Stieleria marina</name>
    <dbReference type="NCBI Taxonomy" id="1930275"/>
    <lineage>
        <taxon>Bacteria</taxon>
        <taxon>Pseudomonadati</taxon>
        <taxon>Planctomycetota</taxon>
        <taxon>Planctomycetia</taxon>
        <taxon>Pirellulales</taxon>
        <taxon>Pirellulaceae</taxon>
        <taxon>Stieleria</taxon>
    </lineage>
</organism>
<dbReference type="PANTHER" id="PTHR32309:SF31">
    <property type="entry name" value="CAPSULAR EXOPOLYSACCHARIDE FAMILY"/>
    <property type="match status" value="1"/>
</dbReference>
<name>A0A517NNW1_9BACT</name>
<dbReference type="Proteomes" id="UP000319817">
    <property type="component" value="Chromosome"/>
</dbReference>
<protein>
    <submittedName>
        <fullName evidence="2">Uncharacterized protein</fullName>
    </submittedName>
</protein>
<feature type="coiled-coil region" evidence="1">
    <location>
        <begin position="207"/>
        <end position="234"/>
    </location>
</feature>
<accession>A0A517NNW1</accession>
<dbReference type="PANTHER" id="PTHR32309">
    <property type="entry name" value="TYROSINE-PROTEIN KINASE"/>
    <property type="match status" value="1"/>
</dbReference>
<keyword evidence="3" id="KW-1185">Reference proteome</keyword>
<dbReference type="AlphaFoldDB" id="A0A517NNW1"/>
<sequence length="689" mass="75776">MTKTLVRTSLPISDDPDLQISSTPRMIADDSSDNVVTKLFGVTWKYLAVAGIASAIAAVYWAKEHSQSTYEVESRLVFNRSSVGAPLYQSPDVHTLATEFKSLECMEALRSELGLKVPVDLLQRRLKTSVGRGNASINLSLTWEDVDDAKRLLDQIVAIGNQRARSIRDEGISQFVTSIRQTIASRYDPDHQQLVDQYKQLAAKYGVDDIESSLDALDSEVNTLEESIRDEEINLQARLSYREKLDQHDVTLVSHTMPSTTRSTPVTTASGVVPASPTSMLRRMDEIKLDIDRERNRAVAESRLRSKEGELARLRRLADSQLIPRSRYESMLGEVEQLQLAVRGNSPMQQMESELTDLTSQIQSLGNDPAGAIETFRELERKRSEIDQQISGSRIRIEQLEKLLSVTKPELEKIETAIPAAKELEKQLLVASKRIDDQSFLAESLENLKGTDAHVFTVLAQAEPAVNGETSNYRKQFAGSFLIAFLGLTSPVLIFGLKNVLPSPGESLAKKLGVITLASPASNDLTPPNDATEQMHPEAIRLLANRLRRFTGSDSIIQIVELTGRLPTLWLTVRVADCLAQMGEKITVVVAGSEQATESHTHCGLLHTIDIADTQAEQILARVKDCVQDDRLILVTGLDSKHFADVELLSSHVDGVILSAPGGQSINESSQTAAASLAQFQAPILGVVT</sequence>
<proteinExistence type="predicted"/>
<dbReference type="OrthoDB" id="227333at2"/>
<dbReference type="InterPro" id="IPR050445">
    <property type="entry name" value="Bact_polysacc_biosynth/exp"/>
</dbReference>
<evidence type="ECO:0000256" key="1">
    <source>
        <dbReference type="SAM" id="Coils"/>
    </source>
</evidence>
<evidence type="ECO:0000313" key="2">
    <source>
        <dbReference type="EMBL" id="QDT08793.1"/>
    </source>
</evidence>
<evidence type="ECO:0000313" key="3">
    <source>
        <dbReference type="Proteomes" id="UP000319817"/>
    </source>
</evidence>
<gene>
    <name evidence="2" type="ORF">K239x_07350</name>
</gene>
<keyword evidence="1" id="KW-0175">Coiled coil</keyword>